<proteinExistence type="predicted"/>
<protein>
    <submittedName>
        <fullName evidence="2">Uncharacterized protein</fullName>
    </submittedName>
</protein>
<evidence type="ECO:0000313" key="1">
    <source>
        <dbReference type="Proteomes" id="UP000887575"/>
    </source>
</evidence>
<keyword evidence="1" id="KW-1185">Reference proteome</keyword>
<organism evidence="1 2">
    <name type="scientific">Mesorhabditis belari</name>
    <dbReference type="NCBI Taxonomy" id="2138241"/>
    <lineage>
        <taxon>Eukaryota</taxon>
        <taxon>Metazoa</taxon>
        <taxon>Ecdysozoa</taxon>
        <taxon>Nematoda</taxon>
        <taxon>Chromadorea</taxon>
        <taxon>Rhabditida</taxon>
        <taxon>Rhabditina</taxon>
        <taxon>Rhabditomorpha</taxon>
        <taxon>Rhabditoidea</taxon>
        <taxon>Rhabditidae</taxon>
        <taxon>Mesorhabditinae</taxon>
        <taxon>Mesorhabditis</taxon>
    </lineage>
</organism>
<name>A0AAF3EBB6_9BILA</name>
<reference evidence="2" key="1">
    <citation type="submission" date="2024-02" db="UniProtKB">
        <authorList>
            <consortium name="WormBaseParasite"/>
        </authorList>
    </citation>
    <scope>IDENTIFICATION</scope>
</reference>
<dbReference type="Proteomes" id="UP000887575">
    <property type="component" value="Unassembled WGS sequence"/>
</dbReference>
<evidence type="ECO:0000313" key="2">
    <source>
        <dbReference type="WBParaSite" id="MBELARI_LOCUS1122"/>
    </source>
</evidence>
<dbReference type="AlphaFoldDB" id="A0AAF3EBB6"/>
<accession>A0AAF3EBB6</accession>
<sequence>MNLQIGHMLMMTTTRIQNCEVGEHVTACMFHRLQIFKQMEEHRAREPSLDQEVLQGLELNILKNKLTLYPVFVAARITTKY</sequence>
<dbReference type="WBParaSite" id="MBELARI_LOCUS1122">
    <property type="protein sequence ID" value="MBELARI_LOCUS1122"/>
    <property type="gene ID" value="MBELARI_LOCUS1122"/>
</dbReference>